<feature type="chain" id="PRO_5034999151" description="Immunoglobulin domain-containing protein" evidence="4">
    <location>
        <begin position="22"/>
        <end position="124"/>
    </location>
</feature>
<evidence type="ECO:0000256" key="2">
    <source>
        <dbReference type="ARBA" id="ARBA00022692"/>
    </source>
</evidence>
<dbReference type="Proteomes" id="UP000694427">
    <property type="component" value="Unplaced"/>
</dbReference>
<dbReference type="InterPro" id="IPR003599">
    <property type="entry name" value="Ig_sub"/>
</dbReference>
<feature type="domain" description="Immunoglobulin" evidence="5">
    <location>
        <begin position="23"/>
        <end position="121"/>
    </location>
</feature>
<dbReference type="GO" id="GO:0005886">
    <property type="term" value="C:plasma membrane"/>
    <property type="evidence" value="ECO:0007669"/>
    <property type="project" value="TreeGrafter"/>
</dbReference>
<dbReference type="PANTHER" id="PTHR11860:SF87">
    <property type="entry name" value="CMRF35-LIKE MOLECULE 8"/>
    <property type="match status" value="1"/>
</dbReference>
<feature type="signal peptide" evidence="4">
    <location>
        <begin position="1"/>
        <end position="21"/>
    </location>
</feature>
<proteinExistence type="predicted"/>
<dbReference type="InterPro" id="IPR013106">
    <property type="entry name" value="Ig_V-set"/>
</dbReference>
<evidence type="ECO:0000256" key="4">
    <source>
        <dbReference type="SAM" id="SignalP"/>
    </source>
</evidence>
<dbReference type="Gene3D" id="2.60.40.10">
    <property type="entry name" value="Immunoglobulins"/>
    <property type="match status" value="1"/>
</dbReference>
<keyword evidence="2" id="KW-0812">Transmembrane</keyword>
<dbReference type="PANTHER" id="PTHR11860">
    <property type="entry name" value="POLYMERIC-IMMUNOGLOBULIN RECEPTOR"/>
    <property type="match status" value="1"/>
</dbReference>
<evidence type="ECO:0000259" key="5">
    <source>
        <dbReference type="SMART" id="SM00409"/>
    </source>
</evidence>
<accession>A0A8C1P5I5</accession>
<reference evidence="6" key="1">
    <citation type="submission" date="2025-08" db="UniProtKB">
        <authorList>
            <consortium name="Ensembl"/>
        </authorList>
    </citation>
    <scope>IDENTIFICATION</scope>
</reference>
<evidence type="ECO:0000313" key="6">
    <source>
        <dbReference type="Ensembl" id="ENSCCRP00010099475.1"/>
    </source>
</evidence>
<evidence type="ECO:0000313" key="7">
    <source>
        <dbReference type="Proteomes" id="UP000694427"/>
    </source>
</evidence>
<keyword evidence="7" id="KW-1185">Reference proteome</keyword>
<protein>
    <recommendedName>
        <fullName evidence="5">Immunoglobulin domain-containing protein</fullName>
    </recommendedName>
</protein>
<comment type="subcellular location">
    <subcellularLocation>
        <location evidence="1">Membrane</location>
    </subcellularLocation>
</comment>
<name>A0A8C1P5I5_CYPCA</name>
<dbReference type="SUPFAM" id="SSF48726">
    <property type="entry name" value="Immunoglobulin"/>
    <property type="match status" value="1"/>
</dbReference>
<dbReference type="SMART" id="SM00409">
    <property type="entry name" value="IG"/>
    <property type="match status" value="1"/>
</dbReference>
<keyword evidence="4" id="KW-0732">Signal</keyword>
<keyword evidence="3" id="KW-0472">Membrane</keyword>
<dbReference type="InterPro" id="IPR036179">
    <property type="entry name" value="Ig-like_dom_sf"/>
</dbReference>
<dbReference type="InterPro" id="IPR050671">
    <property type="entry name" value="CD300_family_receptors"/>
</dbReference>
<evidence type="ECO:0000256" key="1">
    <source>
        <dbReference type="ARBA" id="ARBA00004370"/>
    </source>
</evidence>
<dbReference type="InterPro" id="IPR013783">
    <property type="entry name" value="Ig-like_fold"/>
</dbReference>
<dbReference type="Pfam" id="PF07686">
    <property type="entry name" value="V-set"/>
    <property type="match status" value="1"/>
</dbReference>
<dbReference type="Ensembl" id="ENSCCRT00010110339.1">
    <property type="protein sequence ID" value="ENSCCRP00010099475.1"/>
    <property type="gene ID" value="ENSCCRG00010043608.1"/>
</dbReference>
<dbReference type="AlphaFoldDB" id="A0A8C1P5I5"/>
<reference evidence="6" key="2">
    <citation type="submission" date="2025-09" db="UniProtKB">
        <authorList>
            <consortium name="Ensembl"/>
        </authorList>
    </citation>
    <scope>IDENTIFICATION</scope>
</reference>
<sequence>FLLFLFILLSYIVLLLNSSVCVDIRVTGTEGGQATIKCPYDDGYENSYKYFYKGIYRDSNIILRSYGGESSVFKGRFSLRDDHQMRTFTVIIRKLSLADAGPYGCQAGWTGEYKQIQLNVVRGD</sequence>
<evidence type="ECO:0000256" key="3">
    <source>
        <dbReference type="ARBA" id="ARBA00023136"/>
    </source>
</evidence>
<dbReference type="GO" id="GO:0004888">
    <property type="term" value="F:transmembrane signaling receptor activity"/>
    <property type="evidence" value="ECO:0007669"/>
    <property type="project" value="TreeGrafter"/>
</dbReference>
<organism evidence="6 7">
    <name type="scientific">Cyprinus carpio</name>
    <name type="common">Common carp</name>
    <dbReference type="NCBI Taxonomy" id="7962"/>
    <lineage>
        <taxon>Eukaryota</taxon>
        <taxon>Metazoa</taxon>
        <taxon>Chordata</taxon>
        <taxon>Craniata</taxon>
        <taxon>Vertebrata</taxon>
        <taxon>Euteleostomi</taxon>
        <taxon>Actinopterygii</taxon>
        <taxon>Neopterygii</taxon>
        <taxon>Teleostei</taxon>
        <taxon>Ostariophysi</taxon>
        <taxon>Cypriniformes</taxon>
        <taxon>Cyprinidae</taxon>
        <taxon>Cyprininae</taxon>
        <taxon>Cyprinus</taxon>
    </lineage>
</organism>